<feature type="compositionally biased region" description="Basic and acidic residues" evidence="1">
    <location>
        <begin position="304"/>
        <end position="315"/>
    </location>
</feature>
<gene>
    <name evidence="3" type="ORF">BZA70DRAFT_283260</name>
</gene>
<sequence>MSQSSDLYNVPPRRNPGPKPGEKEKKAEHPQPLDNPDALSILNAKRYSDVFWAADDKLSKRDRRDILTELNRCSAYQILGSTIGGVLMCVGGYQIFKRNAPGVMRSMTAFSTLFGASYGAGVGANIAIVEARRDFEKRKECAEIMTLIALRPTFGLWRNYYGDGNPPKNVLSAWWTERNNNKGGQNVYYGDFDTEVPYGGEIVLPFGDGEGKSSVDDEERKRPFGGVADVEPTAPSSWDLAVARRKAEREGTIYESEPPRYERRKSKAGKKKDEFFETEEEFREETRFETEGQEIGEPADDFSASEKRFSQSRYD</sequence>
<feature type="transmembrane region" description="Helical" evidence="2">
    <location>
        <begin position="108"/>
        <end position="129"/>
    </location>
</feature>
<feature type="region of interest" description="Disordered" evidence="1">
    <location>
        <begin position="1"/>
        <end position="36"/>
    </location>
</feature>
<evidence type="ECO:0000313" key="4">
    <source>
        <dbReference type="Proteomes" id="UP001498771"/>
    </source>
</evidence>
<dbReference type="EMBL" id="JBBJBU010000012">
    <property type="protein sequence ID" value="KAK7203269.1"/>
    <property type="molecule type" value="Genomic_DNA"/>
</dbReference>
<keyword evidence="2" id="KW-0812">Transmembrane</keyword>
<feature type="compositionally biased region" description="Basic and acidic residues" evidence="1">
    <location>
        <begin position="20"/>
        <end position="31"/>
    </location>
</feature>
<comment type="caution">
    <text evidence="3">The sequence shown here is derived from an EMBL/GenBank/DDBJ whole genome shotgun (WGS) entry which is preliminary data.</text>
</comment>
<evidence type="ECO:0000256" key="1">
    <source>
        <dbReference type="SAM" id="MobiDB-lite"/>
    </source>
</evidence>
<feature type="compositionally biased region" description="Basic and acidic residues" evidence="1">
    <location>
        <begin position="209"/>
        <end position="222"/>
    </location>
</feature>
<reference evidence="3 4" key="1">
    <citation type="submission" date="2024-03" db="EMBL/GenBank/DDBJ databases">
        <title>Genome-scale model development and genomic sequencing of the oleaginous clade Lipomyces.</title>
        <authorList>
            <consortium name="Lawrence Berkeley National Laboratory"/>
            <person name="Czajka J.J."/>
            <person name="Han Y."/>
            <person name="Kim J."/>
            <person name="Mondo S.J."/>
            <person name="Hofstad B.A."/>
            <person name="Robles A."/>
            <person name="Haridas S."/>
            <person name="Riley R."/>
            <person name="LaButti K."/>
            <person name="Pangilinan J."/>
            <person name="Andreopoulos W."/>
            <person name="Lipzen A."/>
            <person name="Yan J."/>
            <person name="Wang M."/>
            <person name="Ng V."/>
            <person name="Grigoriev I.V."/>
            <person name="Spatafora J.W."/>
            <person name="Magnuson J.K."/>
            <person name="Baker S.E."/>
            <person name="Pomraning K.R."/>
        </authorList>
    </citation>
    <scope>NUCLEOTIDE SEQUENCE [LARGE SCALE GENOMIC DNA]</scope>
    <source>
        <strain evidence="3 4">Phaff 52-87</strain>
    </source>
</reference>
<proteinExistence type="predicted"/>
<protein>
    <submittedName>
        <fullName evidence="3">Uncharacterized protein</fullName>
    </submittedName>
</protein>
<evidence type="ECO:0000256" key="2">
    <source>
        <dbReference type="SAM" id="Phobius"/>
    </source>
</evidence>
<evidence type="ECO:0000313" key="3">
    <source>
        <dbReference type="EMBL" id="KAK7203269.1"/>
    </source>
</evidence>
<feature type="compositionally biased region" description="Basic and acidic residues" evidence="1">
    <location>
        <begin position="248"/>
        <end position="261"/>
    </location>
</feature>
<feature type="region of interest" description="Disordered" evidence="1">
    <location>
        <begin position="248"/>
        <end position="315"/>
    </location>
</feature>
<keyword evidence="2" id="KW-0472">Membrane</keyword>
<feature type="compositionally biased region" description="Acidic residues" evidence="1">
    <location>
        <begin position="291"/>
        <end position="300"/>
    </location>
</feature>
<dbReference type="RefSeq" id="XP_064766302.1">
    <property type="nucleotide sequence ID" value="XM_064913412.1"/>
</dbReference>
<organism evidence="3 4">
    <name type="scientific">Myxozyma melibiosi</name>
    <dbReference type="NCBI Taxonomy" id="54550"/>
    <lineage>
        <taxon>Eukaryota</taxon>
        <taxon>Fungi</taxon>
        <taxon>Dikarya</taxon>
        <taxon>Ascomycota</taxon>
        <taxon>Saccharomycotina</taxon>
        <taxon>Lipomycetes</taxon>
        <taxon>Lipomycetales</taxon>
        <taxon>Lipomycetaceae</taxon>
        <taxon>Myxozyma</taxon>
    </lineage>
</organism>
<keyword evidence="2" id="KW-1133">Transmembrane helix</keyword>
<accession>A0ABR1F088</accession>
<keyword evidence="4" id="KW-1185">Reference proteome</keyword>
<name>A0ABR1F088_9ASCO</name>
<feature type="transmembrane region" description="Helical" evidence="2">
    <location>
        <begin position="73"/>
        <end position="96"/>
    </location>
</feature>
<dbReference type="Proteomes" id="UP001498771">
    <property type="component" value="Unassembled WGS sequence"/>
</dbReference>
<feature type="region of interest" description="Disordered" evidence="1">
    <location>
        <begin position="208"/>
        <end position="230"/>
    </location>
</feature>
<dbReference type="GeneID" id="90038924"/>